<dbReference type="PANTHER" id="PTHR43104">
    <property type="entry name" value="L-2-HYDROXYGLUTARATE DEHYDROGENASE, MITOCHONDRIAL"/>
    <property type="match status" value="1"/>
</dbReference>
<evidence type="ECO:0000259" key="6">
    <source>
        <dbReference type="Pfam" id="PF01266"/>
    </source>
</evidence>
<keyword evidence="4" id="KW-0560">Oxidoreductase</keyword>
<sequence>MYDYIVIGGGIVGVSTALSLITKQPDKRILLVEKENSFGDHQTGHNSGVMHAGVYYQPGSLKAKFCKEGLKETINFCTTHQIPFNQCGKLIVATSDEELSGMHDLYQRCKENEIEAEILDQQQLLKTEPNVQGVGAILVKSSGIVSYRIVAEKMAEQYEAMGGEYLLDTEIINLKEDLDEIKVISKNETFISKYLVCCAGLMADRMANL</sequence>
<feature type="domain" description="FAD dependent oxidoreductase" evidence="6">
    <location>
        <begin position="3"/>
        <end position="206"/>
    </location>
</feature>
<proteinExistence type="inferred from homology"/>
<evidence type="ECO:0000313" key="7">
    <source>
        <dbReference type="EMBL" id="SVC51476.1"/>
    </source>
</evidence>
<protein>
    <recommendedName>
        <fullName evidence="6">FAD dependent oxidoreductase domain-containing protein</fullName>
    </recommendedName>
</protein>
<feature type="non-terminal residue" evidence="7">
    <location>
        <position position="209"/>
    </location>
</feature>
<dbReference type="InterPro" id="IPR006076">
    <property type="entry name" value="FAD-dep_OxRdtase"/>
</dbReference>
<reference evidence="7" key="1">
    <citation type="submission" date="2018-05" db="EMBL/GenBank/DDBJ databases">
        <authorList>
            <person name="Lanie J.A."/>
            <person name="Ng W.-L."/>
            <person name="Kazmierczak K.M."/>
            <person name="Andrzejewski T.M."/>
            <person name="Davidsen T.M."/>
            <person name="Wayne K.J."/>
            <person name="Tettelin H."/>
            <person name="Glass J.I."/>
            <person name="Rusch D."/>
            <person name="Podicherti R."/>
            <person name="Tsui H.-C.T."/>
            <person name="Winkler M.E."/>
        </authorList>
    </citation>
    <scope>NUCLEOTIDE SEQUENCE</scope>
</reference>
<dbReference type="GO" id="GO:0005737">
    <property type="term" value="C:cytoplasm"/>
    <property type="evidence" value="ECO:0007669"/>
    <property type="project" value="TreeGrafter"/>
</dbReference>
<keyword evidence="2" id="KW-0285">Flavoprotein</keyword>
<dbReference type="Pfam" id="PF01266">
    <property type="entry name" value="DAO"/>
    <property type="match status" value="1"/>
</dbReference>
<evidence type="ECO:0000256" key="5">
    <source>
        <dbReference type="ARBA" id="ARBA00037941"/>
    </source>
</evidence>
<evidence type="ECO:0000256" key="1">
    <source>
        <dbReference type="ARBA" id="ARBA00001974"/>
    </source>
</evidence>
<evidence type="ECO:0000256" key="4">
    <source>
        <dbReference type="ARBA" id="ARBA00023002"/>
    </source>
</evidence>
<accession>A0A382MRY9</accession>
<dbReference type="EMBL" id="UINC01095413">
    <property type="protein sequence ID" value="SVC51476.1"/>
    <property type="molecule type" value="Genomic_DNA"/>
</dbReference>
<keyword evidence="3" id="KW-0274">FAD</keyword>
<dbReference type="PANTHER" id="PTHR43104:SF2">
    <property type="entry name" value="L-2-HYDROXYGLUTARATE DEHYDROGENASE, MITOCHONDRIAL"/>
    <property type="match status" value="1"/>
</dbReference>
<name>A0A382MRY9_9ZZZZ</name>
<comment type="similarity">
    <text evidence="5">Belongs to the L2HGDH family.</text>
</comment>
<dbReference type="InterPro" id="IPR036188">
    <property type="entry name" value="FAD/NAD-bd_sf"/>
</dbReference>
<dbReference type="Gene3D" id="3.50.50.60">
    <property type="entry name" value="FAD/NAD(P)-binding domain"/>
    <property type="match status" value="1"/>
</dbReference>
<dbReference type="GO" id="GO:0047545">
    <property type="term" value="F:(S)-2-hydroxyglutarate dehydrogenase activity"/>
    <property type="evidence" value="ECO:0007669"/>
    <property type="project" value="TreeGrafter"/>
</dbReference>
<comment type="cofactor">
    <cofactor evidence="1">
        <name>FAD</name>
        <dbReference type="ChEBI" id="CHEBI:57692"/>
    </cofactor>
</comment>
<gene>
    <name evidence="7" type="ORF">METZ01_LOCUS304330</name>
</gene>
<dbReference type="AlphaFoldDB" id="A0A382MRY9"/>
<evidence type="ECO:0000256" key="3">
    <source>
        <dbReference type="ARBA" id="ARBA00022827"/>
    </source>
</evidence>
<dbReference type="Gene3D" id="3.30.9.10">
    <property type="entry name" value="D-Amino Acid Oxidase, subunit A, domain 2"/>
    <property type="match status" value="1"/>
</dbReference>
<dbReference type="SUPFAM" id="SSF51905">
    <property type="entry name" value="FAD/NAD(P)-binding domain"/>
    <property type="match status" value="1"/>
</dbReference>
<evidence type="ECO:0000256" key="2">
    <source>
        <dbReference type="ARBA" id="ARBA00022630"/>
    </source>
</evidence>
<organism evidence="7">
    <name type="scientific">marine metagenome</name>
    <dbReference type="NCBI Taxonomy" id="408172"/>
    <lineage>
        <taxon>unclassified sequences</taxon>
        <taxon>metagenomes</taxon>
        <taxon>ecological metagenomes</taxon>
    </lineage>
</organism>